<evidence type="ECO:0000313" key="3">
    <source>
        <dbReference type="Proteomes" id="UP000444721"/>
    </source>
</evidence>
<gene>
    <name evidence="2" type="ORF">FDP41_011147</name>
</gene>
<dbReference type="OMA" id="RPQSARY"/>
<feature type="compositionally biased region" description="Low complexity" evidence="1">
    <location>
        <begin position="254"/>
        <end position="263"/>
    </location>
</feature>
<feature type="compositionally biased region" description="Low complexity" evidence="1">
    <location>
        <begin position="521"/>
        <end position="536"/>
    </location>
</feature>
<dbReference type="VEuPathDB" id="AmoebaDB:NF0114940"/>
<feature type="compositionally biased region" description="Polar residues" evidence="1">
    <location>
        <begin position="165"/>
        <end position="178"/>
    </location>
</feature>
<feature type="region of interest" description="Disordered" evidence="1">
    <location>
        <begin position="401"/>
        <end position="449"/>
    </location>
</feature>
<feature type="compositionally biased region" description="Polar residues" evidence="1">
    <location>
        <begin position="1"/>
        <end position="17"/>
    </location>
</feature>
<feature type="region of interest" description="Disordered" evidence="1">
    <location>
        <begin position="254"/>
        <end position="323"/>
    </location>
</feature>
<feature type="compositionally biased region" description="Polar residues" evidence="1">
    <location>
        <begin position="265"/>
        <end position="284"/>
    </location>
</feature>
<comment type="caution">
    <text evidence="2">The sequence shown here is derived from an EMBL/GenBank/DDBJ whole genome shotgun (WGS) entry which is preliminary data.</text>
</comment>
<organism evidence="2 3">
    <name type="scientific">Naegleria fowleri</name>
    <name type="common">Brain eating amoeba</name>
    <dbReference type="NCBI Taxonomy" id="5763"/>
    <lineage>
        <taxon>Eukaryota</taxon>
        <taxon>Discoba</taxon>
        <taxon>Heterolobosea</taxon>
        <taxon>Tetramitia</taxon>
        <taxon>Eutetramitia</taxon>
        <taxon>Vahlkampfiidae</taxon>
        <taxon>Naegleria</taxon>
    </lineage>
</organism>
<feature type="compositionally biased region" description="Basic residues" evidence="1">
    <location>
        <begin position="585"/>
        <end position="602"/>
    </location>
</feature>
<feature type="region of interest" description="Disordered" evidence="1">
    <location>
        <begin position="1"/>
        <end position="63"/>
    </location>
</feature>
<dbReference type="VEuPathDB" id="AmoebaDB:FDP41_011147"/>
<dbReference type="AlphaFoldDB" id="A0A6A5CD00"/>
<feature type="region of interest" description="Disordered" evidence="1">
    <location>
        <begin position="508"/>
        <end position="602"/>
    </location>
</feature>
<dbReference type="OrthoDB" id="10417417at2759"/>
<feature type="compositionally biased region" description="Low complexity" evidence="1">
    <location>
        <begin position="185"/>
        <end position="201"/>
    </location>
</feature>
<evidence type="ECO:0000256" key="1">
    <source>
        <dbReference type="SAM" id="MobiDB-lite"/>
    </source>
</evidence>
<feature type="compositionally biased region" description="Low complexity" evidence="1">
    <location>
        <begin position="402"/>
        <end position="440"/>
    </location>
</feature>
<dbReference type="GeneID" id="68118362"/>
<evidence type="ECO:0000313" key="2">
    <source>
        <dbReference type="EMBL" id="KAF0983169.1"/>
    </source>
</evidence>
<sequence length="1070" mass="118967">MFGFTSESTSRSDNLNYYTPPPRHPAFKSSQLYETTPHTFSSEEASSPTTYVPKTSSQQQADSSSVANSVLPIQLLILNSSFTPILVSGGGSSSYFAETSSSSFLNSFGNNNANTSTITNHMTTSTTIATSLSQQPPESSTTTTSQEQQQQHSIITTPIISFNSSSNDVMTKSSSVATTHKDRSAASSMSSTSSNSTGTTGAATTSLSILFQQHQQQKAMNSSSSNNNNCLNSVINTEPISSLLLSSLSGASGSGASATGALTPRSGSQWTGSGTTRRPQSARYTSSSTGATSGGSGSSGSDQHKLSLSTSNHSLGGVSSGTGVGSAAATSFISSKSDGAASTTGLYSKNSSSNMHELEGSNHSNWATSKQYRDGMEHIHKLREKFMEHVGALHWWNGGGSTNNNGTNHTNNNNNNNPSNSNKSSNNNSSHSPTPNNLPSFKDSSEIKKQRSMMECASKLIFLDEFYDALNMRVRTFETIKDVIQSVEILCKRLLNFAEKKQGYVRSSCSSMQRGHDHNTDNSNNHDGQASSSSSSGGHHTRPQLSTDEMGITYQPVLSSPSTSSQFGKEISEEMEKDMSSSPIGHHHHHHHYHHSKTHRNHPQPWLDVPHLKEFVSAMEQNRLYPCFQHERLRDLLITLWLEISKCESGGEEKMNAFFNLPMKRAIVDSDRVNNTLENSNRNSMNASTLLALNEKTGVETLFNSSIMRKESSKSWSLDKIFHIEENTADRLANDIKILTDMFLIELEDVLAVFQEKHSKFVKNWMTEAYEKCLLPFHAIQAIKKRKDTLKTLRNEFVFEEDDFEAKYVIDKDWRFVWKLCEHTSDWRLNSKNLPLVLSFSSVENYSSMPDMRLTKFIGYVDYSLENVMRAYCHDKTLDCIYSSKVSWHEYCKPCASSSIEKYPTAIMTTVNESSGLFKKQTMEMVVSGKTKFIGGENMTELFQGAFFFKSCNHLKNTKEGKSDSDSKLISIGARFFTKIDNCRTRIIEVKFSRIVGFLKKTFLFPINMKKEMGLFYSSMVEILEREQEQGFPIASSDDYLMRIICDYAKLYCRVDFKLKYTSMDDDIVL</sequence>
<keyword evidence="3" id="KW-1185">Reference proteome</keyword>
<feature type="region of interest" description="Disordered" evidence="1">
    <location>
        <begin position="129"/>
        <end position="152"/>
    </location>
</feature>
<dbReference type="Proteomes" id="UP000444721">
    <property type="component" value="Unassembled WGS sequence"/>
</dbReference>
<feature type="compositionally biased region" description="Polar residues" evidence="1">
    <location>
        <begin position="556"/>
        <end position="567"/>
    </location>
</feature>
<feature type="region of interest" description="Disordered" evidence="1">
    <location>
        <begin position="165"/>
        <end position="201"/>
    </location>
</feature>
<name>A0A6A5CD00_NAEFO</name>
<protein>
    <submittedName>
        <fullName evidence="2">Uncharacterized protein</fullName>
    </submittedName>
</protein>
<dbReference type="EMBL" id="VFQX01000007">
    <property type="protein sequence ID" value="KAF0983169.1"/>
    <property type="molecule type" value="Genomic_DNA"/>
</dbReference>
<proteinExistence type="predicted"/>
<feature type="compositionally biased region" description="Basic and acidic residues" evidence="1">
    <location>
        <begin position="570"/>
        <end position="579"/>
    </location>
</feature>
<accession>A0A6A5CD00</accession>
<dbReference type="RefSeq" id="XP_044567882.1">
    <property type="nucleotide sequence ID" value="XM_044701524.1"/>
</dbReference>
<dbReference type="VEuPathDB" id="AmoebaDB:NfTy_017380"/>
<reference evidence="2 3" key="1">
    <citation type="journal article" date="2019" name="Sci. Rep.">
        <title>Nanopore sequencing improves the draft genome of the human pathogenic amoeba Naegleria fowleri.</title>
        <authorList>
            <person name="Liechti N."/>
            <person name="Schurch N."/>
            <person name="Bruggmann R."/>
            <person name="Wittwer M."/>
        </authorList>
    </citation>
    <scope>NUCLEOTIDE SEQUENCE [LARGE SCALE GENOMIC DNA]</scope>
    <source>
        <strain evidence="2 3">ATCC 30894</strain>
    </source>
</reference>
<feature type="compositionally biased region" description="Polar residues" evidence="1">
    <location>
        <begin position="28"/>
        <end position="55"/>
    </location>
</feature>
<feature type="region of interest" description="Disordered" evidence="1">
    <location>
        <begin position="335"/>
        <end position="366"/>
    </location>
</feature>